<reference evidence="4 5" key="1">
    <citation type="submission" date="2019-12" db="EMBL/GenBank/DDBJ databases">
        <title>Genomic-based taxomic classification of the family Erythrobacteraceae.</title>
        <authorList>
            <person name="Xu L."/>
        </authorList>
    </citation>
    <scope>NUCLEOTIDE SEQUENCE [LARGE SCALE GENOMIC DNA]</scope>
    <source>
        <strain evidence="4 5">MCCC 1A09965</strain>
    </source>
</reference>
<gene>
    <name evidence="4" type="ORF">GRI48_09905</name>
</gene>
<dbReference type="InterPro" id="IPR000863">
    <property type="entry name" value="Sulfotransferase_dom"/>
</dbReference>
<name>A0A844YIH8_9SPHN</name>
<organism evidence="4 5">
    <name type="scientific">Qipengyuania oceanensis</name>
    <dbReference type="NCBI Taxonomy" id="1463597"/>
    <lineage>
        <taxon>Bacteria</taxon>
        <taxon>Pseudomonadati</taxon>
        <taxon>Pseudomonadota</taxon>
        <taxon>Alphaproteobacteria</taxon>
        <taxon>Sphingomonadales</taxon>
        <taxon>Erythrobacteraceae</taxon>
        <taxon>Qipengyuania</taxon>
    </lineage>
</organism>
<sequence length="304" mass="33975">MTIGLGRRARSIEEMGINMGALHARVQPRPAHAITPEPGDVYITSWAKSGTTMTQQMFHQLRMIAATGEADMDFDDISRMTPWEDTAHMLDFDVNVQQRAEPRGFKSHREYERLPAGGRYVVTLRDPHETFVSLYRFFDGWHIERGAIAMEDFMPFWLGGGPGGCDYYTHLLSWWARRDEPDTLLVAYRWAAKNQPAMIRRMADLLGIAVDEAQVARIAECTSREFMVAHKDRFDDAMMCAVMEEHLGIPAASDSTKVQAKGSDGGAVPPAIAQEIDRMWAERVAPVTGHADFASLAAELDASA</sequence>
<keyword evidence="2 4" id="KW-0808">Transferase</keyword>
<comment type="caution">
    <text evidence="4">The sequence shown here is derived from an EMBL/GenBank/DDBJ whole genome shotgun (WGS) entry which is preliminary data.</text>
</comment>
<dbReference type="Proteomes" id="UP000445582">
    <property type="component" value="Unassembled WGS sequence"/>
</dbReference>
<evidence type="ECO:0000313" key="5">
    <source>
        <dbReference type="Proteomes" id="UP000445582"/>
    </source>
</evidence>
<protein>
    <submittedName>
        <fullName evidence="4">Sulfotransferase</fullName>
    </submittedName>
</protein>
<evidence type="ECO:0000313" key="4">
    <source>
        <dbReference type="EMBL" id="MXO63325.1"/>
    </source>
</evidence>
<dbReference type="OrthoDB" id="3399180at2"/>
<accession>A0A844YIH8</accession>
<evidence type="ECO:0000259" key="3">
    <source>
        <dbReference type="Pfam" id="PF00685"/>
    </source>
</evidence>
<feature type="domain" description="Sulfotransferase" evidence="3">
    <location>
        <begin position="39"/>
        <end position="227"/>
    </location>
</feature>
<dbReference type="GO" id="GO:0008146">
    <property type="term" value="F:sulfotransferase activity"/>
    <property type="evidence" value="ECO:0007669"/>
    <property type="project" value="InterPro"/>
</dbReference>
<dbReference type="Pfam" id="PF00685">
    <property type="entry name" value="Sulfotransfer_1"/>
    <property type="match status" value="1"/>
</dbReference>
<dbReference type="PANTHER" id="PTHR11783">
    <property type="entry name" value="SULFOTRANSFERASE SULT"/>
    <property type="match status" value="1"/>
</dbReference>
<dbReference type="EMBL" id="WTYN01000001">
    <property type="protein sequence ID" value="MXO63325.1"/>
    <property type="molecule type" value="Genomic_DNA"/>
</dbReference>
<dbReference type="InterPro" id="IPR027417">
    <property type="entry name" value="P-loop_NTPase"/>
</dbReference>
<dbReference type="AlphaFoldDB" id="A0A844YIH8"/>
<dbReference type="RefSeq" id="WP_160674784.1">
    <property type="nucleotide sequence ID" value="NZ_WTYN01000001.1"/>
</dbReference>
<evidence type="ECO:0000256" key="2">
    <source>
        <dbReference type="ARBA" id="ARBA00022679"/>
    </source>
</evidence>
<dbReference type="Gene3D" id="3.40.50.300">
    <property type="entry name" value="P-loop containing nucleotide triphosphate hydrolases"/>
    <property type="match status" value="1"/>
</dbReference>
<comment type="similarity">
    <text evidence="1">Belongs to the sulfotransferase 1 family.</text>
</comment>
<evidence type="ECO:0000256" key="1">
    <source>
        <dbReference type="ARBA" id="ARBA00005771"/>
    </source>
</evidence>
<proteinExistence type="inferred from homology"/>
<keyword evidence="5" id="KW-1185">Reference proteome</keyword>
<dbReference type="SUPFAM" id="SSF52540">
    <property type="entry name" value="P-loop containing nucleoside triphosphate hydrolases"/>
    <property type="match status" value="1"/>
</dbReference>